<dbReference type="InterPro" id="IPR018713">
    <property type="entry name" value="MPAB/Lcp_cat_dom"/>
</dbReference>
<dbReference type="PANTHER" id="PTHR36151">
    <property type="entry name" value="BLR2777 PROTEIN"/>
    <property type="match status" value="1"/>
</dbReference>
<reference evidence="2 3" key="1">
    <citation type="submission" date="2019-09" db="EMBL/GenBank/DDBJ databases">
        <title>Nocardioides panacisoli sp. nov., isolated from the soil of a ginseng field.</title>
        <authorList>
            <person name="Cho C."/>
        </authorList>
    </citation>
    <scope>NUCLEOTIDE SEQUENCE [LARGE SCALE GENOMIC DNA]</scope>
    <source>
        <strain evidence="2 3">BN130099</strain>
    </source>
</reference>
<evidence type="ECO:0000259" key="1">
    <source>
        <dbReference type="Pfam" id="PF09995"/>
    </source>
</evidence>
<reference evidence="2 3" key="2">
    <citation type="submission" date="2019-09" db="EMBL/GenBank/DDBJ databases">
        <authorList>
            <person name="Jin C."/>
        </authorList>
    </citation>
    <scope>NUCLEOTIDE SEQUENCE [LARGE SCALE GENOMIC DNA]</scope>
    <source>
        <strain evidence="2 3">BN130099</strain>
    </source>
</reference>
<dbReference type="EMBL" id="VUJV01000001">
    <property type="protein sequence ID" value="KAA1421339.1"/>
    <property type="molecule type" value="Genomic_DNA"/>
</dbReference>
<dbReference type="Pfam" id="PF09995">
    <property type="entry name" value="MPAB_Lcp_cat"/>
    <property type="match status" value="1"/>
</dbReference>
<keyword evidence="3" id="KW-1185">Reference proteome</keyword>
<evidence type="ECO:0000313" key="2">
    <source>
        <dbReference type="EMBL" id="KAA1421339.1"/>
    </source>
</evidence>
<comment type="caution">
    <text evidence="2">The sequence shown here is derived from an EMBL/GenBank/DDBJ whole genome shotgun (WGS) entry which is preliminary data.</text>
</comment>
<gene>
    <name evidence="2" type="ORF">F0U44_03270</name>
</gene>
<protein>
    <submittedName>
        <fullName evidence="2">DUF2236 domain-containing protein</fullName>
    </submittedName>
</protein>
<sequence>MERTSVAVDWAEDWRFLMLVGTGLLMQVSHPVIGGGVEAYSTYATDPYGRFDRSVWPVLAMVVMGEEAAGFSADLRAMHKQIGGTDHQGRSFHAWDPEGAFLVPATACYATEKAAEIFGKRLTADEAEDVYAAWRAAGLAFGIPESRVPKDYLAYREWLDAVVEERLEDHPTAHEVLGTIRRPPAPPRVPAILWRPIGHGVVGRVALLVTVGTIPPTLRTTLGLRWTARDERALRAFGTVVRLIDRALPRVLRKPTGRIIRHRWDSFRTYAAHGAALGIAPNLAKETREHVA</sequence>
<evidence type="ECO:0000313" key="3">
    <source>
        <dbReference type="Proteomes" id="UP000325003"/>
    </source>
</evidence>
<feature type="domain" description="ER-bound oxygenase mpaB/mpaB'/Rubber oxygenase catalytic" evidence="1">
    <location>
        <begin position="11"/>
        <end position="242"/>
    </location>
</feature>
<name>A0A5B1LNX8_9ACTN</name>
<accession>A0A5B1LNX8</accession>
<dbReference type="Proteomes" id="UP000325003">
    <property type="component" value="Unassembled WGS sequence"/>
</dbReference>
<dbReference type="GO" id="GO:0016491">
    <property type="term" value="F:oxidoreductase activity"/>
    <property type="evidence" value="ECO:0007669"/>
    <property type="project" value="InterPro"/>
</dbReference>
<dbReference type="AlphaFoldDB" id="A0A5B1LNX8"/>
<dbReference type="PANTHER" id="PTHR36151:SF3">
    <property type="entry name" value="ER-BOUND OXYGENASE MPAB_MPAB'_RUBBER OXYGENASE CATALYTIC DOMAIN-CONTAINING PROTEIN"/>
    <property type="match status" value="1"/>
</dbReference>
<proteinExistence type="predicted"/>
<organism evidence="2 3">
    <name type="scientific">Nocardioides humilatus</name>
    <dbReference type="NCBI Taxonomy" id="2607660"/>
    <lineage>
        <taxon>Bacteria</taxon>
        <taxon>Bacillati</taxon>
        <taxon>Actinomycetota</taxon>
        <taxon>Actinomycetes</taxon>
        <taxon>Propionibacteriales</taxon>
        <taxon>Nocardioidaceae</taxon>
        <taxon>Nocardioides</taxon>
    </lineage>
</organism>
<dbReference type="RefSeq" id="WP_149726800.1">
    <property type="nucleotide sequence ID" value="NZ_VUJV01000001.1"/>
</dbReference>